<dbReference type="RefSeq" id="WP_023395826.1">
    <property type="nucleotide sequence ID" value="NZ_ASGZ01000064.1"/>
</dbReference>
<proteinExistence type="inferred from homology"/>
<dbReference type="PANTHER" id="PTHR43827:SF3">
    <property type="entry name" value="NADP-DEPENDENT OXIDOREDUCTASE DOMAIN-CONTAINING PROTEIN"/>
    <property type="match status" value="1"/>
</dbReference>
<evidence type="ECO:0000256" key="2">
    <source>
        <dbReference type="ARBA" id="ARBA00022857"/>
    </source>
</evidence>
<reference evidence="6 7" key="1">
    <citation type="journal article" date="2013" name="Genome Announc.">
        <title>Draft Genome Sequence of 'Candidatus Halobonum tyrrellensis' Strain G22, Isolated from the Hypersaline Waters of Lake Tyrrell, Australia.</title>
        <authorList>
            <person name="Ugalde J.A."/>
            <person name="Narasingarao P."/>
            <person name="Kuo S."/>
            <person name="Podell S."/>
            <person name="Allen E.E."/>
        </authorList>
    </citation>
    <scope>NUCLEOTIDE SEQUENCE [LARGE SCALE GENOMIC DNA]</scope>
    <source>
        <strain evidence="6 7">G22</strain>
    </source>
</reference>
<protein>
    <submittedName>
        <fullName evidence="6">2,5-didehydrogluconate reductase</fullName>
    </submittedName>
</protein>
<dbReference type="InterPro" id="IPR023210">
    <property type="entry name" value="NADP_OxRdtase_dom"/>
</dbReference>
<evidence type="ECO:0000256" key="3">
    <source>
        <dbReference type="ARBA" id="ARBA00023002"/>
    </source>
</evidence>
<sequence>MPGDSPDVADEMPRLGLGTYSADDRDQWTENVRTALDVGYRHVDTAQVYENEEYVGEGIRSSEVDREDVFLATKTMHVDVPDDPADVPEAIDGCLDRLGVDAVDLLYVHWPSGAYEHEPVLSAFDDAYDEGKARNVGVANFTPELLDEAREHLDAPLFANQVEMHPLLPQEELVEYAQTHDHWLVAYSPLGKGEALDVPEIQEVAERHDASPAQVCLAWLLDHDNVAAIPKASSREHMEDNLAARELELDDDDRELIDSIDREYREIDPDHGPWNW</sequence>
<comment type="caution">
    <text evidence="6">The sequence shown here is derived from an EMBL/GenBank/DDBJ whole genome shotgun (WGS) entry which is preliminary data.</text>
</comment>
<keyword evidence="3" id="KW-0560">Oxidoreductase</keyword>
<evidence type="ECO:0000313" key="6">
    <source>
        <dbReference type="EMBL" id="ESP87094.1"/>
    </source>
</evidence>
<keyword evidence="7" id="KW-1185">Reference proteome</keyword>
<dbReference type="InterPro" id="IPR018170">
    <property type="entry name" value="Aldo/ket_reductase_CS"/>
</dbReference>
<organism evidence="6 7">
    <name type="scientific">Candidatus Halobonum tyrrellensis G22</name>
    <dbReference type="NCBI Taxonomy" id="1324957"/>
    <lineage>
        <taxon>Archaea</taxon>
        <taxon>Methanobacteriati</taxon>
        <taxon>Methanobacteriota</taxon>
        <taxon>Stenosarchaea group</taxon>
        <taxon>Halobacteria</taxon>
        <taxon>Halobacteriales</taxon>
        <taxon>Haloferacaceae</taxon>
        <taxon>Candidatus Halobonum</taxon>
    </lineage>
</organism>
<dbReference type="SUPFAM" id="SSF51430">
    <property type="entry name" value="NAD(P)-linked oxidoreductase"/>
    <property type="match status" value="1"/>
</dbReference>
<dbReference type="PRINTS" id="PR00069">
    <property type="entry name" value="ALDKETRDTASE"/>
</dbReference>
<evidence type="ECO:0000313" key="7">
    <source>
        <dbReference type="Proteomes" id="UP000017840"/>
    </source>
</evidence>
<dbReference type="Pfam" id="PF00248">
    <property type="entry name" value="Aldo_ket_red"/>
    <property type="match status" value="1"/>
</dbReference>
<dbReference type="EMBL" id="ASGZ01000064">
    <property type="protein sequence ID" value="ESP87094.1"/>
    <property type="molecule type" value="Genomic_DNA"/>
</dbReference>
<accession>V4HGY2</accession>
<evidence type="ECO:0000256" key="1">
    <source>
        <dbReference type="ARBA" id="ARBA00007905"/>
    </source>
</evidence>
<gene>
    <name evidence="6" type="ORF">K933_16292</name>
</gene>
<keyword evidence="2" id="KW-0521">NADP</keyword>
<dbReference type="PROSITE" id="PS00798">
    <property type="entry name" value="ALDOKETO_REDUCTASE_1"/>
    <property type="match status" value="1"/>
</dbReference>
<dbReference type="PIRSF" id="PIRSF000097">
    <property type="entry name" value="AKR"/>
    <property type="match status" value="1"/>
</dbReference>
<feature type="domain" description="NADP-dependent oxidoreductase" evidence="5">
    <location>
        <begin position="14"/>
        <end position="261"/>
    </location>
</feature>
<comment type="similarity">
    <text evidence="1">Belongs to the aldo/keto reductase family.</text>
</comment>
<dbReference type="PATRIC" id="fig|1324957.4.peg.3308"/>
<dbReference type="Gene3D" id="3.20.20.100">
    <property type="entry name" value="NADP-dependent oxidoreductase domain"/>
    <property type="match status" value="1"/>
</dbReference>
<name>V4HGY2_9EURY</name>
<dbReference type="GO" id="GO:0016616">
    <property type="term" value="F:oxidoreductase activity, acting on the CH-OH group of donors, NAD or NADP as acceptor"/>
    <property type="evidence" value="ECO:0007669"/>
    <property type="project" value="UniProtKB-ARBA"/>
</dbReference>
<dbReference type="Proteomes" id="UP000017840">
    <property type="component" value="Unassembled WGS sequence"/>
</dbReference>
<dbReference type="AlphaFoldDB" id="V4HGY2"/>
<dbReference type="InterPro" id="IPR036812">
    <property type="entry name" value="NAD(P)_OxRdtase_dom_sf"/>
</dbReference>
<dbReference type="InterPro" id="IPR020471">
    <property type="entry name" value="AKR"/>
</dbReference>
<feature type="region of interest" description="Disordered" evidence="4">
    <location>
        <begin position="1"/>
        <end position="21"/>
    </location>
</feature>
<evidence type="ECO:0000256" key="4">
    <source>
        <dbReference type="SAM" id="MobiDB-lite"/>
    </source>
</evidence>
<dbReference type="PANTHER" id="PTHR43827">
    <property type="entry name" value="2,5-DIKETO-D-GLUCONIC ACID REDUCTASE"/>
    <property type="match status" value="1"/>
</dbReference>
<dbReference type="STRING" id="1324957.K933_16292"/>
<dbReference type="eggNOG" id="arCOG01619">
    <property type="taxonomic scope" value="Archaea"/>
</dbReference>
<evidence type="ECO:0000259" key="5">
    <source>
        <dbReference type="Pfam" id="PF00248"/>
    </source>
</evidence>